<keyword evidence="2" id="KW-1185">Reference proteome</keyword>
<gene>
    <name evidence="1" type="ORF">Cpap_4071</name>
</gene>
<dbReference type="OrthoDB" id="358393at2"/>
<organism evidence="1 2">
    <name type="scientific">Ruminiclostridium papyrosolvens DSM 2782</name>
    <dbReference type="NCBI Taxonomy" id="588581"/>
    <lineage>
        <taxon>Bacteria</taxon>
        <taxon>Bacillati</taxon>
        <taxon>Bacillota</taxon>
        <taxon>Clostridia</taxon>
        <taxon>Eubacteriales</taxon>
        <taxon>Oscillospiraceae</taxon>
        <taxon>Ruminiclostridium</taxon>
    </lineage>
</organism>
<reference evidence="1" key="2">
    <citation type="submission" date="2011-01" db="EMBL/GenBank/DDBJ databases">
        <title>The Non-contiguous Finished genome of Clostridium papyrosolvens.</title>
        <authorList>
            <person name="Lucas S."/>
            <person name="Copeland A."/>
            <person name="Lapidus A."/>
            <person name="Cheng J.-F."/>
            <person name="Goodwin L."/>
            <person name="Pitluck S."/>
            <person name="Misra M."/>
            <person name="Chertkov O."/>
            <person name="Detter J.C."/>
            <person name="Han C."/>
            <person name="Tapia R."/>
            <person name="Land M."/>
            <person name="Hauser L."/>
            <person name="Kyrpides N."/>
            <person name="Ivanova N."/>
            <person name="Pagani I."/>
            <person name="Mouttaki H."/>
            <person name="He Z."/>
            <person name="Zhou J."/>
            <person name="Hemme C.L."/>
            <person name="Woyke T."/>
        </authorList>
    </citation>
    <scope>NUCLEOTIDE SEQUENCE [LARGE SCALE GENOMIC DNA]</scope>
    <source>
        <strain evidence="1">DSM 2782</strain>
    </source>
</reference>
<evidence type="ECO:0000313" key="1">
    <source>
        <dbReference type="EMBL" id="EGD49630.1"/>
    </source>
</evidence>
<name>F1T832_9FIRM</name>
<sequence>MINYLKQLNPALQIKSILDEAFLKYGKVLDQYDFSQCIEITKTKGIPDSGNVYVASDDELMSTAIAKELSNRFYGNMPIQIGYCNGNSTMLNALEYHKGSEIDVAVTDLVLILADIRDIKHNQLPSTSTEIFFVPQGTAVELYGTTLHFAPCKVSDNGFMSIIVLPEGTNQPLPSIPSPICEEDKLLWMQNKWLIAHKDSIPASKGACVGITGENIEIKYK</sequence>
<evidence type="ECO:0000313" key="2">
    <source>
        <dbReference type="Proteomes" id="UP000003860"/>
    </source>
</evidence>
<dbReference type="EMBL" id="ACXX02000001">
    <property type="protein sequence ID" value="EGD49630.1"/>
    <property type="molecule type" value="Genomic_DNA"/>
</dbReference>
<dbReference type="Pfam" id="PF16161">
    <property type="entry name" value="DUF4867"/>
    <property type="match status" value="1"/>
</dbReference>
<reference evidence="1" key="1">
    <citation type="submission" date="2009-07" db="EMBL/GenBank/DDBJ databases">
        <authorList>
            <consortium name="US DOE Joint Genome Institute (JGI-PGF)"/>
            <person name="Lucas S."/>
            <person name="Copeland A."/>
            <person name="Lapidus A."/>
            <person name="Glavina del Rio T."/>
            <person name="Tice H."/>
            <person name="Bruce D."/>
            <person name="Goodwin L."/>
            <person name="Pitluck S."/>
            <person name="Larimer F."/>
            <person name="Land M.L."/>
            <person name="Mouttaki H."/>
            <person name="He Z."/>
            <person name="Zhou J."/>
            <person name="Hemme C.L."/>
        </authorList>
    </citation>
    <scope>NUCLEOTIDE SEQUENCE [LARGE SCALE GENOMIC DNA]</scope>
    <source>
        <strain evidence="1">DSM 2782</strain>
    </source>
</reference>
<dbReference type="InterPro" id="IPR032358">
    <property type="entry name" value="DUF4867"/>
</dbReference>
<protein>
    <recommendedName>
        <fullName evidence="3">DUF4867 domain-containing protein</fullName>
    </recommendedName>
</protein>
<proteinExistence type="predicted"/>
<dbReference type="STRING" id="588581.Cpap_4071"/>
<dbReference type="RefSeq" id="WP_004616491.1">
    <property type="nucleotide sequence ID" value="NZ_ACXX02000001.1"/>
</dbReference>
<comment type="caution">
    <text evidence="1">The sequence shown here is derived from an EMBL/GenBank/DDBJ whole genome shotgun (WGS) entry which is preliminary data.</text>
</comment>
<dbReference type="eggNOG" id="ENOG502ZCEZ">
    <property type="taxonomic scope" value="Bacteria"/>
</dbReference>
<dbReference type="Proteomes" id="UP000003860">
    <property type="component" value="Unassembled WGS sequence"/>
</dbReference>
<accession>F1T832</accession>
<dbReference type="AlphaFoldDB" id="F1T832"/>
<evidence type="ECO:0008006" key="3">
    <source>
        <dbReference type="Google" id="ProtNLM"/>
    </source>
</evidence>